<feature type="domain" description="EF-hand" evidence="4">
    <location>
        <begin position="257"/>
        <end position="292"/>
    </location>
</feature>
<dbReference type="Proteomes" id="UP001470230">
    <property type="component" value="Unassembled WGS sequence"/>
</dbReference>
<dbReference type="Gene3D" id="1.10.238.10">
    <property type="entry name" value="EF-hand"/>
    <property type="match status" value="2"/>
</dbReference>
<dbReference type="Pfam" id="PF13499">
    <property type="entry name" value="EF-hand_7"/>
    <property type="match status" value="2"/>
</dbReference>
<feature type="domain" description="C2" evidence="3">
    <location>
        <begin position="1"/>
        <end position="102"/>
    </location>
</feature>
<dbReference type="InterPro" id="IPR011992">
    <property type="entry name" value="EF-hand-dom_pair"/>
</dbReference>
<sequence length="292" mass="33890">MILHIKAVGAINIPKMDLFGKADPYLKISYSRSDKIYKTSYCKQTFSPNWNEEFHIPVESNPESVLHFELVDWDPLPKHDLISTRDFLITSFDVGQITDDWFDFNAAAKVPKPGKVHLVFHLALPDQQPFVQAEKKLCRLPSVNFEPDQYQELKEAFDEIDEDKSGSINLTETKLFLEKTGINSSFAPLAFEICDKSLDSSIKFDEFKPFYDAVNELQRDQSSIYRYLFDKFDTDHSGFLDKSEVVHLLYFFGGDDWNEDDAERFIDNHDEDHDGKLNFDELCNLLDDEMPK</sequence>
<dbReference type="CDD" id="cd00030">
    <property type="entry name" value="C2"/>
    <property type="match status" value="1"/>
</dbReference>
<keyword evidence="1" id="KW-0479">Metal-binding</keyword>
<dbReference type="SUPFAM" id="SSF49562">
    <property type="entry name" value="C2 domain (Calcium/lipid-binding domain, CaLB)"/>
    <property type="match status" value="1"/>
</dbReference>
<dbReference type="PROSITE" id="PS50222">
    <property type="entry name" value="EF_HAND_2"/>
    <property type="match status" value="3"/>
</dbReference>
<evidence type="ECO:0000313" key="5">
    <source>
        <dbReference type="EMBL" id="KAK8865171.1"/>
    </source>
</evidence>
<dbReference type="SMART" id="SM00054">
    <property type="entry name" value="EFh"/>
    <property type="match status" value="3"/>
</dbReference>
<dbReference type="InterPro" id="IPR000008">
    <property type="entry name" value="C2_dom"/>
</dbReference>
<evidence type="ECO:0000259" key="3">
    <source>
        <dbReference type="PROSITE" id="PS50004"/>
    </source>
</evidence>
<organism evidence="5 6">
    <name type="scientific">Tritrichomonas musculus</name>
    <dbReference type="NCBI Taxonomy" id="1915356"/>
    <lineage>
        <taxon>Eukaryota</taxon>
        <taxon>Metamonada</taxon>
        <taxon>Parabasalia</taxon>
        <taxon>Tritrichomonadida</taxon>
        <taxon>Tritrichomonadidae</taxon>
        <taxon>Tritrichomonas</taxon>
    </lineage>
</organism>
<evidence type="ECO:0000259" key="4">
    <source>
        <dbReference type="PROSITE" id="PS50222"/>
    </source>
</evidence>
<protein>
    <submittedName>
        <fullName evidence="5">Protein Aster-C</fullName>
    </submittedName>
</protein>
<dbReference type="Gene3D" id="2.60.40.150">
    <property type="entry name" value="C2 domain"/>
    <property type="match status" value="1"/>
</dbReference>
<dbReference type="PROSITE" id="PS00018">
    <property type="entry name" value="EF_HAND_1"/>
    <property type="match status" value="2"/>
</dbReference>
<dbReference type="InterPro" id="IPR018247">
    <property type="entry name" value="EF_Hand_1_Ca_BS"/>
</dbReference>
<keyword evidence="6" id="KW-1185">Reference proteome</keyword>
<dbReference type="InterPro" id="IPR035892">
    <property type="entry name" value="C2_domain_sf"/>
</dbReference>
<reference evidence="5 6" key="1">
    <citation type="submission" date="2024-04" db="EMBL/GenBank/DDBJ databases">
        <title>Tritrichomonas musculus Genome.</title>
        <authorList>
            <person name="Alves-Ferreira E."/>
            <person name="Grigg M."/>
            <person name="Lorenzi H."/>
            <person name="Galac M."/>
        </authorList>
    </citation>
    <scope>NUCLEOTIDE SEQUENCE [LARGE SCALE GENOMIC DNA]</scope>
    <source>
        <strain evidence="5 6">EAF2021</strain>
    </source>
</reference>
<keyword evidence="2" id="KW-0106">Calcium</keyword>
<dbReference type="PANTHER" id="PTHR45911">
    <property type="entry name" value="C2 DOMAIN-CONTAINING PROTEIN"/>
    <property type="match status" value="1"/>
</dbReference>
<evidence type="ECO:0000256" key="2">
    <source>
        <dbReference type="ARBA" id="ARBA00022837"/>
    </source>
</evidence>
<dbReference type="InterPro" id="IPR002048">
    <property type="entry name" value="EF_hand_dom"/>
</dbReference>
<dbReference type="Pfam" id="PF00168">
    <property type="entry name" value="C2"/>
    <property type="match status" value="1"/>
</dbReference>
<feature type="domain" description="EF-hand" evidence="4">
    <location>
        <begin position="220"/>
        <end position="255"/>
    </location>
</feature>
<evidence type="ECO:0000256" key="1">
    <source>
        <dbReference type="ARBA" id="ARBA00022723"/>
    </source>
</evidence>
<dbReference type="EMBL" id="JAPFFF010000016">
    <property type="protein sequence ID" value="KAK8865171.1"/>
    <property type="molecule type" value="Genomic_DNA"/>
</dbReference>
<evidence type="ECO:0000313" key="6">
    <source>
        <dbReference type="Proteomes" id="UP001470230"/>
    </source>
</evidence>
<feature type="domain" description="EF-hand" evidence="4">
    <location>
        <begin position="148"/>
        <end position="183"/>
    </location>
</feature>
<gene>
    <name evidence="5" type="ORF">M9Y10_010706</name>
</gene>
<name>A0ABR2INC8_9EUKA</name>
<dbReference type="SUPFAM" id="SSF47473">
    <property type="entry name" value="EF-hand"/>
    <property type="match status" value="1"/>
</dbReference>
<accession>A0ABR2INC8</accession>
<dbReference type="SMART" id="SM00239">
    <property type="entry name" value="C2"/>
    <property type="match status" value="1"/>
</dbReference>
<dbReference type="PANTHER" id="PTHR45911:SF4">
    <property type="entry name" value="MULTIPLE C2 AND TRANSMEMBRANE DOMAIN-CONTAINING PROTEIN"/>
    <property type="match status" value="1"/>
</dbReference>
<proteinExistence type="predicted"/>
<comment type="caution">
    <text evidence="5">The sequence shown here is derived from an EMBL/GenBank/DDBJ whole genome shotgun (WGS) entry which is preliminary data.</text>
</comment>
<dbReference type="PROSITE" id="PS50004">
    <property type="entry name" value="C2"/>
    <property type="match status" value="1"/>
</dbReference>